<dbReference type="Pfam" id="PF02659">
    <property type="entry name" value="Mntp"/>
    <property type="match status" value="1"/>
</dbReference>
<dbReference type="RefSeq" id="WP_113806940.1">
    <property type="nucleotide sequence ID" value="NZ_QOCW01000017.1"/>
</dbReference>
<dbReference type="InterPro" id="IPR022929">
    <property type="entry name" value="Put_MntP"/>
</dbReference>
<feature type="transmembrane region" description="Helical" evidence="8">
    <location>
        <begin position="41"/>
        <end position="63"/>
    </location>
</feature>
<comment type="function">
    <text evidence="8">Probably functions as a manganese efflux pump.</text>
</comment>
<evidence type="ECO:0000256" key="6">
    <source>
        <dbReference type="ARBA" id="ARBA00023136"/>
    </source>
</evidence>
<keyword evidence="10" id="KW-1185">Reference proteome</keyword>
<dbReference type="GO" id="GO:0005384">
    <property type="term" value="F:manganese ion transmembrane transporter activity"/>
    <property type="evidence" value="ECO:0007669"/>
    <property type="project" value="UniProtKB-UniRule"/>
</dbReference>
<evidence type="ECO:0000313" key="9">
    <source>
        <dbReference type="EMBL" id="RBW68713.1"/>
    </source>
</evidence>
<sequence length="186" mass="19616">MTASAMLGELLTLSMMAVALGMDAFSIGLGMGMISLRSKQIFIIGLTIGIFHVFMPLFGMLIGKVLSSHFGEIATLVGGALLLLLGGQMIRSSFQEDDKPFVMPVGFGLILFSLSVSLDSFSVGLSLGIVGARVFLTIALFGLASTGLTWLGLLLGQKVQKWFGTYSEAIGGCVLLAFGIKLLFPL</sequence>
<proteinExistence type="inferred from homology"/>
<evidence type="ECO:0000256" key="1">
    <source>
        <dbReference type="ARBA" id="ARBA00022448"/>
    </source>
</evidence>
<evidence type="ECO:0000256" key="5">
    <source>
        <dbReference type="ARBA" id="ARBA00023065"/>
    </source>
</evidence>
<dbReference type="PANTHER" id="PTHR35529">
    <property type="entry name" value="MANGANESE EFFLUX PUMP MNTP-RELATED"/>
    <property type="match status" value="1"/>
</dbReference>
<dbReference type="InterPro" id="IPR003810">
    <property type="entry name" value="Mntp/YtaF"/>
</dbReference>
<organism evidence="9 10">
    <name type="scientific">Bacillus taeanensis</name>
    <dbReference type="NCBI Taxonomy" id="273032"/>
    <lineage>
        <taxon>Bacteria</taxon>
        <taxon>Bacillati</taxon>
        <taxon>Bacillota</taxon>
        <taxon>Bacilli</taxon>
        <taxon>Bacillales</taxon>
        <taxon>Bacillaceae</taxon>
        <taxon>Bacillus</taxon>
    </lineage>
</organism>
<dbReference type="AlphaFoldDB" id="A0A366XX47"/>
<dbReference type="GO" id="GO:0005886">
    <property type="term" value="C:plasma membrane"/>
    <property type="evidence" value="ECO:0007669"/>
    <property type="project" value="UniProtKB-SubCell"/>
</dbReference>
<feature type="transmembrane region" description="Helical" evidence="8">
    <location>
        <begin position="12"/>
        <end position="34"/>
    </location>
</feature>
<comment type="subcellular location">
    <subcellularLocation>
        <location evidence="8">Cell membrane</location>
        <topology evidence="8">Multi-pass membrane protein</topology>
    </subcellularLocation>
</comment>
<keyword evidence="7 8" id="KW-0464">Manganese</keyword>
<accession>A0A366XX47</accession>
<feature type="transmembrane region" description="Helical" evidence="8">
    <location>
        <begin position="69"/>
        <end position="89"/>
    </location>
</feature>
<keyword evidence="6 8" id="KW-0472">Membrane</keyword>
<dbReference type="Proteomes" id="UP000253314">
    <property type="component" value="Unassembled WGS sequence"/>
</dbReference>
<keyword evidence="2 8" id="KW-1003">Cell membrane</keyword>
<keyword evidence="3 8" id="KW-0812">Transmembrane</keyword>
<protein>
    <recommendedName>
        <fullName evidence="8">Putative manganese efflux pump MntP</fullName>
    </recommendedName>
</protein>
<reference evidence="9 10" key="1">
    <citation type="submission" date="2018-07" db="EMBL/GenBank/DDBJ databases">
        <title>Lottiidibacillus patelloidae gen. nov., sp. nov., isolated from the intestinal tract of a marine limpet and the reclassification of B. taeanensis BH030017T, B. algicola KMM 3737T and B. hwajinpoensis SW-72T as genus Lottiidibacillus.</title>
        <authorList>
            <person name="Liu R."/>
            <person name="Huang Z."/>
        </authorList>
    </citation>
    <scope>NUCLEOTIDE SEQUENCE [LARGE SCALE GENOMIC DNA]</scope>
    <source>
        <strain evidence="9 10">BH030017</strain>
    </source>
</reference>
<evidence type="ECO:0000256" key="8">
    <source>
        <dbReference type="HAMAP-Rule" id="MF_01521"/>
    </source>
</evidence>
<comment type="similarity">
    <text evidence="8">Belongs to the MntP (TC 9.B.29) family.</text>
</comment>
<name>A0A366XX47_9BACI</name>
<evidence type="ECO:0000313" key="10">
    <source>
        <dbReference type="Proteomes" id="UP000253314"/>
    </source>
</evidence>
<keyword evidence="1 8" id="KW-0813">Transport</keyword>
<keyword evidence="4 8" id="KW-1133">Transmembrane helix</keyword>
<dbReference type="PANTHER" id="PTHR35529:SF1">
    <property type="entry name" value="MANGANESE EFFLUX PUMP MNTP-RELATED"/>
    <property type="match status" value="1"/>
</dbReference>
<dbReference type="EMBL" id="QOCW01000017">
    <property type="protein sequence ID" value="RBW68713.1"/>
    <property type="molecule type" value="Genomic_DNA"/>
</dbReference>
<dbReference type="HAMAP" id="MF_01521">
    <property type="entry name" value="MntP_pump"/>
    <property type="match status" value="1"/>
</dbReference>
<feature type="transmembrane region" description="Helical" evidence="8">
    <location>
        <begin position="166"/>
        <end position="184"/>
    </location>
</feature>
<dbReference type="OrthoDB" id="1679700at2"/>
<feature type="transmembrane region" description="Helical" evidence="8">
    <location>
        <begin position="101"/>
        <end position="118"/>
    </location>
</feature>
<evidence type="ECO:0000256" key="3">
    <source>
        <dbReference type="ARBA" id="ARBA00022692"/>
    </source>
</evidence>
<evidence type="ECO:0000256" key="7">
    <source>
        <dbReference type="ARBA" id="ARBA00023211"/>
    </source>
</evidence>
<comment type="caution">
    <text evidence="9">The sequence shown here is derived from an EMBL/GenBank/DDBJ whole genome shotgun (WGS) entry which is preliminary data.</text>
</comment>
<evidence type="ECO:0000256" key="4">
    <source>
        <dbReference type="ARBA" id="ARBA00022989"/>
    </source>
</evidence>
<feature type="transmembrane region" description="Helical" evidence="8">
    <location>
        <begin position="130"/>
        <end position="154"/>
    </location>
</feature>
<keyword evidence="5 8" id="KW-0406">Ion transport</keyword>
<gene>
    <name evidence="8" type="primary">mntP</name>
    <name evidence="9" type="ORF">DS031_15275</name>
</gene>
<evidence type="ECO:0000256" key="2">
    <source>
        <dbReference type="ARBA" id="ARBA00022475"/>
    </source>
</evidence>